<organism evidence="1 2">
    <name type="scientific">Bathymodiolus thermophilus thioautotrophic gill symbiont</name>
    <dbReference type="NCBI Taxonomy" id="2360"/>
    <lineage>
        <taxon>Bacteria</taxon>
        <taxon>Pseudomonadati</taxon>
        <taxon>Pseudomonadota</taxon>
        <taxon>Gammaproteobacteria</taxon>
        <taxon>sulfur-oxidizing symbionts</taxon>
    </lineage>
</organism>
<name>A0ABM8M8Q2_9GAMM</name>
<protein>
    <recommendedName>
        <fullName evidence="3">Filamentous haemagglutinin FhaB/tRNA nuclease CdiA-like TPS domain-containing protein</fullName>
    </recommendedName>
</protein>
<feature type="non-terminal residue" evidence="1">
    <location>
        <position position="97"/>
    </location>
</feature>
<dbReference type="InterPro" id="IPR012334">
    <property type="entry name" value="Pectin_lyas_fold"/>
</dbReference>
<reference evidence="1 2" key="1">
    <citation type="submission" date="2020-05" db="EMBL/GenBank/DDBJ databases">
        <authorList>
            <person name="Petersen J."/>
            <person name="Sayavedra L."/>
        </authorList>
    </citation>
    <scope>NUCLEOTIDE SEQUENCE [LARGE SCALE GENOMIC DNA]</scope>
    <source>
        <strain evidence="1">B azoricus SOX ET2 1586I</strain>
    </source>
</reference>
<gene>
    <name evidence="1" type="ORF">AZO1586I_1424</name>
</gene>
<evidence type="ECO:0008006" key="3">
    <source>
        <dbReference type="Google" id="ProtNLM"/>
    </source>
</evidence>
<proteinExistence type="predicted"/>
<dbReference type="EMBL" id="CAHJWF010000293">
    <property type="protein sequence ID" value="CAB5505269.1"/>
    <property type="molecule type" value="Genomic_DNA"/>
</dbReference>
<evidence type="ECO:0000313" key="1">
    <source>
        <dbReference type="EMBL" id="CAB5505269.1"/>
    </source>
</evidence>
<keyword evidence="2" id="KW-1185">Reference proteome</keyword>
<dbReference type="Gene3D" id="2.160.20.10">
    <property type="entry name" value="Single-stranded right-handed beta-helix, Pectin lyase-like"/>
    <property type="match status" value="1"/>
</dbReference>
<dbReference type="Proteomes" id="UP000626656">
    <property type="component" value="Unassembled WGS sequence"/>
</dbReference>
<comment type="caution">
    <text evidence="1">The sequence shown here is derived from an EMBL/GenBank/DDBJ whole genome shotgun (WGS) entry which is preliminary data.</text>
</comment>
<accession>A0ABM8M8Q2</accession>
<sequence>MEFFRAKIKNFKKTNPKHQVHTLKKPFTLFLILSHLNAFVLGVGGMGNVYAANQVVDTTKSPTTFIDTTANGVDLINIANPNSVGVSVNHYNKFNVG</sequence>
<evidence type="ECO:0000313" key="2">
    <source>
        <dbReference type="Proteomes" id="UP000626656"/>
    </source>
</evidence>
<dbReference type="RefSeq" id="WP_202784396.1">
    <property type="nucleotide sequence ID" value="NZ_CAHJWF010000293.1"/>
</dbReference>